<reference evidence="1" key="1">
    <citation type="journal article" date="2014" name="Front. Microbiol.">
        <title>High frequency of phylogenetically diverse reductive dehalogenase-homologous genes in deep subseafloor sedimentary metagenomes.</title>
        <authorList>
            <person name="Kawai M."/>
            <person name="Futagami T."/>
            <person name="Toyoda A."/>
            <person name="Takaki Y."/>
            <person name="Nishi S."/>
            <person name="Hori S."/>
            <person name="Arai W."/>
            <person name="Tsubouchi T."/>
            <person name="Morono Y."/>
            <person name="Uchiyama I."/>
            <person name="Ito T."/>
            <person name="Fujiyama A."/>
            <person name="Inagaki F."/>
            <person name="Takami H."/>
        </authorList>
    </citation>
    <scope>NUCLEOTIDE SEQUENCE</scope>
    <source>
        <strain evidence="1">Expedition CK06-06</strain>
    </source>
</reference>
<proteinExistence type="predicted"/>
<accession>X1ECS9</accession>
<organism evidence="1">
    <name type="scientific">marine sediment metagenome</name>
    <dbReference type="NCBI Taxonomy" id="412755"/>
    <lineage>
        <taxon>unclassified sequences</taxon>
        <taxon>metagenomes</taxon>
        <taxon>ecological metagenomes</taxon>
    </lineage>
</organism>
<name>X1ECS9_9ZZZZ</name>
<dbReference type="EMBL" id="BART01037286">
    <property type="protein sequence ID" value="GAH06458.1"/>
    <property type="molecule type" value="Genomic_DNA"/>
</dbReference>
<evidence type="ECO:0000313" key="1">
    <source>
        <dbReference type="EMBL" id="GAH06458.1"/>
    </source>
</evidence>
<feature type="non-terminal residue" evidence="1">
    <location>
        <position position="52"/>
    </location>
</feature>
<sequence>MSGKGSSLHIKGNILLTIFGKYLDHKKIERLKHFDSLFNELIEINLPDMIKD</sequence>
<comment type="caution">
    <text evidence="1">The sequence shown here is derived from an EMBL/GenBank/DDBJ whole genome shotgun (WGS) entry which is preliminary data.</text>
</comment>
<gene>
    <name evidence="1" type="ORF">S01H4_62457</name>
</gene>
<protein>
    <submittedName>
        <fullName evidence="1">Uncharacterized protein</fullName>
    </submittedName>
</protein>
<dbReference type="AlphaFoldDB" id="X1ECS9"/>